<dbReference type="GO" id="GO:0005737">
    <property type="term" value="C:cytoplasm"/>
    <property type="evidence" value="ECO:0007669"/>
    <property type="project" value="TreeGrafter"/>
</dbReference>
<evidence type="ECO:0000256" key="3">
    <source>
        <dbReference type="HAMAP-Rule" id="MF_01241"/>
    </source>
</evidence>
<comment type="similarity">
    <text evidence="3">Belongs to the glucosamine/galactosamine-6-phosphate isomerase family. NagB subfamily.</text>
</comment>
<sequence>MDIKIFDKQVDAASYTVKIFQAAIDQGAEVFGLATGSTPIPVYDQLVASDIDFSECVSINLDEYYGLNSDHPQSYHQFMADHLFNKKPFKKSYLPDGATDDLPGELARYDQIIQAHPIDLQILGIGENGHIGFNEPGAPMDGHTQLVQLTDSTIQANARFFTDPSQVPTQAISMGLASISSAKQIVLLAFGANKADAIAKTVNGPLSNQVPASILKKHDNVTLILDQGAASQL</sequence>
<dbReference type="Pfam" id="PF01182">
    <property type="entry name" value="Glucosamine_iso"/>
    <property type="match status" value="1"/>
</dbReference>
<dbReference type="AlphaFoldDB" id="A0A9X3JFZ3"/>
<feature type="active site" description="Proton acceptor; for enolization step" evidence="3">
    <location>
        <position position="62"/>
    </location>
</feature>
<dbReference type="RefSeq" id="WP_268752144.1">
    <property type="nucleotide sequence ID" value="NZ_JAPRFQ010000001.1"/>
</dbReference>
<accession>A0A9X3JFZ3</accession>
<feature type="active site" description="Proton acceptor; for ring-opening step" evidence="3">
    <location>
        <position position="130"/>
    </location>
</feature>
<evidence type="ECO:0000313" key="6">
    <source>
        <dbReference type="Proteomes" id="UP001146670"/>
    </source>
</evidence>
<evidence type="ECO:0000259" key="4">
    <source>
        <dbReference type="Pfam" id="PF01182"/>
    </source>
</evidence>
<name>A0A9X3JFZ3_9LACT</name>
<dbReference type="GO" id="GO:0005975">
    <property type="term" value="P:carbohydrate metabolic process"/>
    <property type="evidence" value="ECO:0007669"/>
    <property type="project" value="InterPro"/>
</dbReference>
<dbReference type="GO" id="GO:0006043">
    <property type="term" value="P:glucosamine catabolic process"/>
    <property type="evidence" value="ECO:0007669"/>
    <property type="project" value="TreeGrafter"/>
</dbReference>
<dbReference type="GO" id="GO:0042802">
    <property type="term" value="F:identical protein binding"/>
    <property type="evidence" value="ECO:0007669"/>
    <property type="project" value="TreeGrafter"/>
</dbReference>
<evidence type="ECO:0000313" key="5">
    <source>
        <dbReference type="EMBL" id="MCZ0725835.1"/>
    </source>
</evidence>
<organism evidence="5 6">
    <name type="scientific">Aerococcus kribbianus</name>
    <dbReference type="NCBI Taxonomy" id="2999064"/>
    <lineage>
        <taxon>Bacteria</taxon>
        <taxon>Bacillati</taxon>
        <taxon>Bacillota</taxon>
        <taxon>Bacilli</taxon>
        <taxon>Lactobacillales</taxon>
        <taxon>Aerococcaceae</taxon>
        <taxon>Aerococcus</taxon>
    </lineage>
</organism>
<dbReference type="PROSITE" id="PS01161">
    <property type="entry name" value="GLC_GALNAC_ISOMERASE"/>
    <property type="match status" value="1"/>
</dbReference>
<reference evidence="5" key="1">
    <citation type="submission" date="2022-12" db="EMBL/GenBank/DDBJ databases">
        <title>Description and comparative metabolic analysis of Aerococcus sp. nov., isolated from the feces of a pig.</title>
        <authorList>
            <person name="Chang Y.-H."/>
        </authorList>
    </citation>
    <scope>NUCLEOTIDE SEQUENCE</scope>
    <source>
        <strain evidence="5">YH-aer222</strain>
    </source>
</reference>
<gene>
    <name evidence="3" type="primary">nagB</name>
    <name evidence="5" type="ORF">OW157_04520</name>
</gene>
<dbReference type="GO" id="GO:0019262">
    <property type="term" value="P:N-acetylneuraminate catabolic process"/>
    <property type="evidence" value="ECO:0007669"/>
    <property type="project" value="UniProtKB-UniRule"/>
</dbReference>
<feature type="active site" description="For ring-opening step" evidence="3">
    <location>
        <position position="135"/>
    </location>
</feature>
<dbReference type="CDD" id="cd01399">
    <property type="entry name" value="GlcN6P_deaminase"/>
    <property type="match status" value="1"/>
</dbReference>
<dbReference type="InterPro" id="IPR004547">
    <property type="entry name" value="Glucosamine6P_isomerase"/>
</dbReference>
<dbReference type="SUPFAM" id="SSF100950">
    <property type="entry name" value="NagB/RpiA/CoA transferase-like"/>
    <property type="match status" value="1"/>
</dbReference>
<proteinExistence type="inferred from homology"/>
<dbReference type="PANTHER" id="PTHR11280:SF5">
    <property type="entry name" value="GLUCOSAMINE-6-PHOSPHATE ISOMERASE"/>
    <property type="match status" value="1"/>
</dbReference>
<comment type="pathway">
    <text evidence="3">Amino-sugar metabolism; N-acetylneuraminate degradation; D-fructose 6-phosphate from N-acetylneuraminate: step 5/5.</text>
</comment>
<evidence type="ECO:0000256" key="1">
    <source>
        <dbReference type="ARBA" id="ARBA00022801"/>
    </source>
</evidence>
<feature type="active site" description="For ring-opening step" evidence="3">
    <location>
        <position position="128"/>
    </location>
</feature>
<comment type="function">
    <text evidence="3">Catalyzes the reversible isomerization-deamination of glucosamine 6-phosphate (GlcN6P) to form fructose 6-phosphate (Fru6P) and ammonium ion.</text>
</comment>
<keyword evidence="6" id="KW-1185">Reference proteome</keyword>
<keyword evidence="2 3" id="KW-0119">Carbohydrate metabolism</keyword>
<comment type="caution">
    <text evidence="5">The sequence shown here is derived from an EMBL/GenBank/DDBJ whole genome shotgun (WGS) entry which is preliminary data.</text>
</comment>
<protein>
    <recommendedName>
        <fullName evidence="3">Glucosamine-6-phosphate deaminase</fullName>
        <ecNumber evidence="3">3.5.99.6</ecNumber>
    </recommendedName>
    <alternativeName>
        <fullName evidence="3">GlcN6P deaminase</fullName>
        <shortName evidence="3">GNPDA</shortName>
    </alternativeName>
    <alternativeName>
        <fullName evidence="3">Glucosamine-6-phosphate isomerase</fullName>
    </alternativeName>
</protein>
<feature type="domain" description="Glucosamine/galactosamine-6-phosphate isomerase" evidence="4">
    <location>
        <begin position="12"/>
        <end position="221"/>
    </location>
</feature>
<dbReference type="EMBL" id="JAPRFR010000001">
    <property type="protein sequence ID" value="MCZ0725835.1"/>
    <property type="molecule type" value="Genomic_DNA"/>
</dbReference>
<dbReference type="Gene3D" id="3.40.50.1360">
    <property type="match status" value="1"/>
</dbReference>
<dbReference type="GO" id="GO:0006046">
    <property type="term" value="P:N-acetylglucosamine catabolic process"/>
    <property type="evidence" value="ECO:0007669"/>
    <property type="project" value="TreeGrafter"/>
</dbReference>
<dbReference type="PANTHER" id="PTHR11280">
    <property type="entry name" value="GLUCOSAMINE-6-PHOSPHATE ISOMERASE"/>
    <property type="match status" value="1"/>
</dbReference>
<dbReference type="InterPro" id="IPR037171">
    <property type="entry name" value="NagB/RpiA_transferase-like"/>
</dbReference>
<dbReference type="GO" id="GO:0004342">
    <property type="term" value="F:glucosamine-6-phosphate deaminase activity"/>
    <property type="evidence" value="ECO:0007669"/>
    <property type="project" value="UniProtKB-UniRule"/>
</dbReference>
<comment type="caution">
    <text evidence="3">Lacks conserved residue(s) required for the propagation of feature annotation.</text>
</comment>
<dbReference type="InterPro" id="IPR018321">
    <property type="entry name" value="Glucosamine6P_isomerase_CS"/>
</dbReference>
<dbReference type="EC" id="3.5.99.6" evidence="3"/>
<comment type="catalytic activity">
    <reaction evidence="3">
        <text>alpha-D-glucosamine 6-phosphate + H2O = beta-D-fructose 6-phosphate + NH4(+)</text>
        <dbReference type="Rhea" id="RHEA:12172"/>
        <dbReference type="ChEBI" id="CHEBI:15377"/>
        <dbReference type="ChEBI" id="CHEBI:28938"/>
        <dbReference type="ChEBI" id="CHEBI:57634"/>
        <dbReference type="ChEBI" id="CHEBI:75989"/>
        <dbReference type="EC" id="3.5.99.6"/>
    </reaction>
</comment>
<evidence type="ECO:0000256" key="2">
    <source>
        <dbReference type="ARBA" id="ARBA00023277"/>
    </source>
</evidence>
<keyword evidence="1 3" id="KW-0378">Hydrolase</keyword>
<dbReference type="InterPro" id="IPR006148">
    <property type="entry name" value="Glc/Gal-6P_isomerase"/>
</dbReference>
<dbReference type="Proteomes" id="UP001146670">
    <property type="component" value="Unassembled WGS sequence"/>
</dbReference>
<dbReference type="HAMAP" id="MF_01241">
    <property type="entry name" value="GlcN6P_deamin"/>
    <property type="match status" value="1"/>
</dbReference>